<evidence type="ECO:0000313" key="3">
    <source>
        <dbReference type="Proteomes" id="UP000001699"/>
    </source>
</evidence>
<dbReference type="OrthoDB" id="4435242at2759"/>
<gene>
    <name evidence="2" type="ORF">AFUB_034560</name>
</gene>
<reference evidence="2 3" key="1">
    <citation type="journal article" date="2008" name="PLoS Genet.">
        <title>Genomic islands in the pathogenic filamentous fungus Aspergillus fumigatus.</title>
        <authorList>
            <person name="Fedorova N.D."/>
            <person name="Khaldi N."/>
            <person name="Joardar V.S."/>
            <person name="Maiti R."/>
            <person name="Amedeo P."/>
            <person name="Anderson M.J."/>
            <person name="Crabtree J."/>
            <person name="Silva J.C."/>
            <person name="Badger J.H."/>
            <person name="Albarraq A."/>
            <person name="Angiuoli S."/>
            <person name="Bussey H."/>
            <person name="Bowyer P."/>
            <person name="Cotty P.J."/>
            <person name="Dyer P.S."/>
            <person name="Egan A."/>
            <person name="Galens K."/>
            <person name="Fraser-Liggett C.M."/>
            <person name="Haas B.J."/>
            <person name="Inman J.M."/>
            <person name="Kent R."/>
            <person name="Lemieux S."/>
            <person name="Malavazi I."/>
            <person name="Orvis J."/>
            <person name="Roemer T."/>
            <person name="Ronning C.M."/>
            <person name="Sundaram J.P."/>
            <person name="Sutton G."/>
            <person name="Turner G."/>
            <person name="Venter J.C."/>
            <person name="White O.R."/>
            <person name="Whitty B.R."/>
            <person name="Youngman P."/>
            <person name="Wolfe K.H."/>
            <person name="Goldman G.H."/>
            <person name="Wortman J.R."/>
            <person name="Jiang B."/>
            <person name="Denning D.W."/>
            <person name="Nierman W.C."/>
        </authorList>
    </citation>
    <scope>NUCLEOTIDE SEQUENCE [LARGE SCALE GENOMIC DNA]</scope>
    <source>
        <strain evidence="3">CBS 144.89 / FGSC A1163 / CEA10</strain>
    </source>
</reference>
<feature type="chain" id="PRO_5002760590" evidence="1">
    <location>
        <begin position="21"/>
        <end position="132"/>
    </location>
</feature>
<keyword evidence="3" id="KW-1185">Reference proteome</keyword>
<evidence type="ECO:0000313" key="2">
    <source>
        <dbReference type="EMBL" id="EDP52292.1"/>
    </source>
</evidence>
<feature type="signal peptide" evidence="1">
    <location>
        <begin position="1"/>
        <end position="20"/>
    </location>
</feature>
<dbReference type="HOGENOM" id="CLU_1875999_0_0_1"/>
<accession>B0XZW0</accession>
<dbReference type="VEuPathDB" id="FungiDB:AFUB_034560"/>
<organism evidence="2 3">
    <name type="scientific">Aspergillus fumigatus (strain CBS 144.89 / FGSC A1163 / CEA10)</name>
    <name type="common">Neosartorya fumigata</name>
    <dbReference type="NCBI Taxonomy" id="451804"/>
    <lineage>
        <taxon>Eukaryota</taxon>
        <taxon>Fungi</taxon>
        <taxon>Dikarya</taxon>
        <taxon>Ascomycota</taxon>
        <taxon>Pezizomycotina</taxon>
        <taxon>Eurotiomycetes</taxon>
        <taxon>Eurotiomycetidae</taxon>
        <taxon>Eurotiales</taxon>
        <taxon>Aspergillaceae</taxon>
        <taxon>Aspergillus</taxon>
        <taxon>Aspergillus subgen. Fumigati</taxon>
    </lineage>
</organism>
<evidence type="ECO:0000256" key="1">
    <source>
        <dbReference type="SAM" id="SignalP"/>
    </source>
</evidence>
<dbReference type="Proteomes" id="UP000001699">
    <property type="component" value="Unassembled WGS sequence"/>
</dbReference>
<name>B0XZW0_ASPFC</name>
<keyword evidence="1" id="KW-0732">Signal</keyword>
<proteinExistence type="predicted"/>
<dbReference type="AlphaFoldDB" id="B0XZW0"/>
<dbReference type="EMBL" id="DS499596">
    <property type="protein sequence ID" value="EDP52292.1"/>
    <property type="molecule type" value="Genomic_DNA"/>
</dbReference>
<sequence length="132" mass="14579">MRINVFTILSLLFASNLAMATTRYTEPIPEGIPVLETRQQLNDMADQYPTGTLDDRNGGYYLLDHDGAVLAVTSDALCEELDASMEQARRFHAGNLDDEADVVPRVTAMFVRRANIGVFDYGLVLPLGEVDV</sequence>
<protein>
    <submittedName>
        <fullName evidence="2">Uncharacterized protein</fullName>
    </submittedName>
</protein>